<evidence type="ECO:0000256" key="6">
    <source>
        <dbReference type="ARBA" id="ARBA00022490"/>
    </source>
</evidence>
<dbReference type="SMART" id="SM01199">
    <property type="entry name" value="FDF"/>
    <property type="match status" value="1"/>
</dbReference>
<dbReference type="CDD" id="cd04164">
    <property type="entry name" value="trmE"/>
    <property type="match status" value="1"/>
</dbReference>
<dbReference type="SMART" id="SM01271">
    <property type="entry name" value="LSM14"/>
    <property type="match status" value="1"/>
</dbReference>
<dbReference type="Pfam" id="PF09532">
    <property type="entry name" value="FDF"/>
    <property type="match status" value="1"/>
</dbReference>
<dbReference type="Gene3D" id="3.40.50.300">
    <property type="entry name" value="P-loop containing nucleotide triphosphate hydrolases"/>
    <property type="match status" value="1"/>
</dbReference>
<dbReference type="InterPro" id="IPR018948">
    <property type="entry name" value="GTP-bd_TrmE_N"/>
</dbReference>
<dbReference type="InterPro" id="IPR034107">
    <property type="entry name" value="Lsm16_N"/>
</dbReference>
<dbReference type="GO" id="GO:0003924">
    <property type="term" value="F:GTPase activity"/>
    <property type="evidence" value="ECO:0007669"/>
    <property type="project" value="InterPro"/>
</dbReference>
<dbReference type="Pfam" id="PF10396">
    <property type="entry name" value="TrmE_N"/>
    <property type="match status" value="1"/>
</dbReference>
<dbReference type="GO" id="GO:0005525">
    <property type="term" value="F:GTP binding"/>
    <property type="evidence" value="ECO:0007669"/>
    <property type="project" value="UniProtKB-KW"/>
</dbReference>
<evidence type="ECO:0000256" key="5">
    <source>
        <dbReference type="ARBA" id="ARBA00015797"/>
    </source>
</evidence>
<dbReference type="InterPro" id="IPR004443">
    <property type="entry name" value="YjeF_N_dom"/>
</dbReference>
<dbReference type="Pfam" id="PF01926">
    <property type="entry name" value="MMR_HSR1"/>
    <property type="match status" value="1"/>
</dbReference>
<dbReference type="InterPro" id="IPR025762">
    <property type="entry name" value="DFDF"/>
</dbReference>
<comment type="subcellular location">
    <subcellularLocation>
        <location evidence="2">Cytoplasm</location>
        <location evidence="2">P-body</location>
    </subcellularLocation>
    <subcellularLocation>
        <location evidence="1">Mitochondrion</location>
    </subcellularLocation>
</comment>
<dbReference type="GO" id="GO:0031087">
    <property type="term" value="P:deadenylation-independent decapping of nuclear-transcribed mRNA"/>
    <property type="evidence" value="ECO:0007669"/>
    <property type="project" value="InterPro"/>
</dbReference>
<dbReference type="InterPro" id="IPR031168">
    <property type="entry name" value="G_TrmE"/>
</dbReference>
<feature type="region of interest" description="Disordered" evidence="10">
    <location>
        <begin position="116"/>
        <end position="186"/>
    </location>
</feature>
<accession>A0AA36AL96</accession>
<evidence type="ECO:0000256" key="8">
    <source>
        <dbReference type="ARBA" id="ARBA00022741"/>
    </source>
</evidence>
<dbReference type="InterPro" id="IPR004520">
    <property type="entry name" value="GTPase_MnmE"/>
</dbReference>
<dbReference type="Pfam" id="PF12631">
    <property type="entry name" value="MnmE_helical"/>
    <property type="match status" value="1"/>
</dbReference>
<keyword evidence="8" id="KW-0547">Nucleotide-binding</keyword>
<keyword evidence="7" id="KW-0819">tRNA processing</keyword>
<dbReference type="PROSITE" id="PS51512">
    <property type="entry name" value="DFDF"/>
    <property type="match status" value="1"/>
</dbReference>
<dbReference type="Proteomes" id="UP001162480">
    <property type="component" value="Chromosome 2"/>
</dbReference>
<dbReference type="InterPro" id="IPR006073">
    <property type="entry name" value="GTP-bd"/>
</dbReference>
<dbReference type="InterPro" id="IPR027368">
    <property type="entry name" value="MnmE_dom2"/>
</dbReference>
<dbReference type="NCBIfam" id="NF003661">
    <property type="entry name" value="PRK05291.1-3"/>
    <property type="match status" value="1"/>
</dbReference>
<dbReference type="PANTHER" id="PTHR42714:SF2">
    <property type="entry name" value="TRNA MODIFICATION GTPASE GTPBP3, MITOCHONDRIAL"/>
    <property type="match status" value="1"/>
</dbReference>
<keyword evidence="6" id="KW-0963">Cytoplasm</keyword>
<dbReference type="GO" id="GO:0030488">
    <property type="term" value="P:tRNA methylation"/>
    <property type="evidence" value="ECO:0007669"/>
    <property type="project" value="TreeGrafter"/>
</dbReference>
<keyword evidence="9" id="KW-0342">GTP-binding</keyword>
<dbReference type="InterPro" id="IPR025867">
    <property type="entry name" value="MnmE_helical"/>
</dbReference>
<comment type="similarity">
    <text evidence="3">Belongs to the EDC3 family.</text>
</comment>
<proteinExistence type="inferred from homology"/>
<dbReference type="AlphaFoldDB" id="A0AA36AL96"/>
<sequence>MECRSRNQNEMSGYVGCIVSLDCGDMLGNFQGQVKCVNNSNQTITIDNCYRNGIACEHPEITISAGDIRELSILKSAEDARDILSIQSTPSKFTKEQMEAICGGTASPVKVVSCNDNYNQSRTPSKDKNSQWNNGNHRRTPTNKDDHLKQRRNSGGDIGAKTKLLENKSKLQNLQASEPRKKTPARKIDCRRKLMTREDCFSAPSESFLKEFDFEKNLALFDKKAFFQEMENSLPEIIHHNNDRKNPAKYRHDENILESGPVVLCKIKVPCYSDQEYVTDSGLTVPSISYELRSRLFSAGEEFGFSKSRQLETVGRSTTEMILQLLGGSHRLNPKNDHQLPTVVVLCGPHIQGAQGITCARLLANHNVKTYIYVPNYMKMDHFIENELALYDLTDGVKTFSIKDLPKFPVDIIVNSLDNHENMVLRDQPWYQALVETSLDLLSDIAGEHMIIYISDKTIFSLSSGAGKCAIAVVRVSGPNTEQAVRLLTNRLPLPRRASVAKIFDPYTRNPIDRGILLWFPKPRSFTGEDSAEFHIHGGPAVIQALLSSLAKVPGLRPAEAGEFTKRAFLNGKLDLTEVEGLSDLLHAETEVQHQQALLQMEGQLSKLYQNWKSVLLKCAANVEAYIDFSEDDNIEDYVLQEAEEKIKQVIFEIKEHLKDSRRGELLRNGIQVALLGETNVGKSSLLNCICQRPAAIVSPVAGTTRDVIDSFHNIGGYPVLFCDTAGMRETTDAIELEGVQRAIERCLQANVIVLMMDASKHCQILLQQPQIPFKDYIQEYLQVMLDFSKCTASRLMSTDSNISPEDTEHRIDINNVVVVFNKSDLVDKCVLSRWHNSHLPHTEPTHCFLSCLNKDGLQQFLNILLQKVKERYGDPETGNVSFTKERHRSHLMKSLTHLETSLLWLNRDVVLMAEYLRKSVRQFGKILGEISSEDILDVIFKDFCIGK</sequence>
<dbReference type="Gene3D" id="2.30.30.100">
    <property type="match status" value="1"/>
</dbReference>
<dbReference type="InterPro" id="IPR027417">
    <property type="entry name" value="P-loop_NTPase"/>
</dbReference>
<dbReference type="CDD" id="cd14858">
    <property type="entry name" value="TrmE_N"/>
    <property type="match status" value="1"/>
</dbReference>
<dbReference type="InterPro" id="IPR019050">
    <property type="entry name" value="FDF_dom"/>
</dbReference>
<gene>
    <name evidence="12" type="ORF">OCTVUL_1B009391</name>
</gene>
<evidence type="ECO:0000256" key="2">
    <source>
        <dbReference type="ARBA" id="ARBA00004201"/>
    </source>
</evidence>
<dbReference type="GO" id="GO:0003729">
    <property type="term" value="F:mRNA binding"/>
    <property type="evidence" value="ECO:0007669"/>
    <property type="project" value="InterPro"/>
</dbReference>
<comment type="similarity">
    <text evidence="4">Belongs to the TRAFAC class TrmE-Era-EngA-EngB-Septin-like GTPase superfamily. TrmE GTPase family.</text>
</comment>
<dbReference type="SUPFAM" id="SSF52540">
    <property type="entry name" value="P-loop containing nucleoside triphosphate hydrolases"/>
    <property type="match status" value="1"/>
</dbReference>
<evidence type="ECO:0000256" key="4">
    <source>
        <dbReference type="ARBA" id="ARBA00011043"/>
    </source>
</evidence>
<dbReference type="InterPro" id="IPR027266">
    <property type="entry name" value="TrmE/GcvT-like"/>
</dbReference>
<evidence type="ECO:0000313" key="12">
    <source>
        <dbReference type="EMBL" id="CAI9717072.1"/>
    </source>
</evidence>
<dbReference type="Gene3D" id="3.40.50.10260">
    <property type="entry name" value="YjeF N-terminal domain"/>
    <property type="match status" value="1"/>
</dbReference>
<protein>
    <recommendedName>
        <fullName evidence="5">Enhancer of mRNA-decapping protein 3</fullName>
    </recommendedName>
</protein>
<evidence type="ECO:0000256" key="7">
    <source>
        <dbReference type="ARBA" id="ARBA00022694"/>
    </source>
</evidence>
<evidence type="ECO:0000259" key="11">
    <source>
        <dbReference type="PROSITE" id="PS51512"/>
    </source>
</evidence>
<dbReference type="Pfam" id="PF03853">
    <property type="entry name" value="YjeF_N"/>
    <property type="match status" value="1"/>
</dbReference>
<organism evidence="12 13">
    <name type="scientific">Octopus vulgaris</name>
    <name type="common">Common octopus</name>
    <dbReference type="NCBI Taxonomy" id="6645"/>
    <lineage>
        <taxon>Eukaryota</taxon>
        <taxon>Metazoa</taxon>
        <taxon>Spiralia</taxon>
        <taxon>Lophotrochozoa</taxon>
        <taxon>Mollusca</taxon>
        <taxon>Cephalopoda</taxon>
        <taxon>Coleoidea</taxon>
        <taxon>Octopodiformes</taxon>
        <taxon>Octopoda</taxon>
        <taxon>Incirrata</taxon>
        <taxon>Octopodidae</taxon>
        <taxon>Octopus</taxon>
    </lineage>
</organism>
<keyword evidence="13" id="KW-1185">Reference proteome</keyword>
<reference evidence="12" key="1">
    <citation type="submission" date="2023-08" db="EMBL/GenBank/DDBJ databases">
        <authorList>
            <person name="Alioto T."/>
            <person name="Alioto T."/>
            <person name="Gomez Garrido J."/>
        </authorList>
    </citation>
    <scope>NUCLEOTIDE SEQUENCE</scope>
</reference>
<dbReference type="SUPFAM" id="SSF116878">
    <property type="entry name" value="TrmE connector domain"/>
    <property type="match status" value="1"/>
</dbReference>
<dbReference type="SUPFAM" id="SSF64153">
    <property type="entry name" value="YjeF N-terminal domain-like"/>
    <property type="match status" value="1"/>
</dbReference>
<evidence type="ECO:0000313" key="13">
    <source>
        <dbReference type="Proteomes" id="UP001162480"/>
    </source>
</evidence>
<dbReference type="CDD" id="cd01737">
    <property type="entry name" value="LSm16_N"/>
    <property type="match status" value="1"/>
</dbReference>
<dbReference type="HAMAP" id="MF_00379">
    <property type="entry name" value="GTPase_MnmE"/>
    <property type="match status" value="1"/>
</dbReference>
<dbReference type="GO" id="GO:0002098">
    <property type="term" value="P:tRNA wobble uridine modification"/>
    <property type="evidence" value="ECO:0007669"/>
    <property type="project" value="TreeGrafter"/>
</dbReference>
<feature type="domain" description="DFDF" evidence="11">
    <location>
        <begin position="200"/>
        <end position="236"/>
    </location>
</feature>
<dbReference type="Gene3D" id="1.20.120.430">
    <property type="entry name" value="tRNA modification GTPase MnmE domain 2"/>
    <property type="match status" value="1"/>
</dbReference>
<dbReference type="EMBL" id="OX597815">
    <property type="protein sequence ID" value="CAI9717072.1"/>
    <property type="molecule type" value="Genomic_DNA"/>
</dbReference>
<evidence type="ECO:0000256" key="9">
    <source>
        <dbReference type="ARBA" id="ARBA00023134"/>
    </source>
</evidence>
<evidence type="ECO:0000256" key="10">
    <source>
        <dbReference type="SAM" id="MobiDB-lite"/>
    </source>
</evidence>
<evidence type="ECO:0000256" key="3">
    <source>
        <dbReference type="ARBA" id="ARBA00006610"/>
    </source>
</evidence>
<dbReference type="Gene3D" id="3.30.1360.120">
    <property type="entry name" value="Probable tRNA modification gtpase trme, domain 1"/>
    <property type="match status" value="1"/>
</dbReference>
<dbReference type="GO" id="GO:0005739">
    <property type="term" value="C:mitochondrion"/>
    <property type="evidence" value="ECO:0007669"/>
    <property type="project" value="UniProtKB-SubCell"/>
</dbReference>
<dbReference type="InterPro" id="IPR036652">
    <property type="entry name" value="YjeF_N_dom_sf"/>
</dbReference>
<evidence type="ECO:0000256" key="1">
    <source>
        <dbReference type="ARBA" id="ARBA00004173"/>
    </source>
</evidence>
<dbReference type="PANTHER" id="PTHR42714">
    <property type="entry name" value="TRNA MODIFICATION GTPASE GTPBP3"/>
    <property type="match status" value="1"/>
</dbReference>
<name>A0AA36AL96_OCTVU</name>
<dbReference type="InterPro" id="IPR025609">
    <property type="entry name" value="Lsm14-like_N"/>
</dbReference>
<dbReference type="GO" id="GO:0000932">
    <property type="term" value="C:P-body"/>
    <property type="evidence" value="ECO:0007669"/>
    <property type="project" value="UniProtKB-SubCell"/>
</dbReference>
<dbReference type="FunFam" id="3.30.1360.120:FF:000007">
    <property type="entry name" value="tRNA modification GTPase GTPBP3, mitochondrial"/>
    <property type="match status" value="1"/>
</dbReference>